<organism evidence="2 3">
    <name type="scientific">Advenella alkanexedens</name>
    <dbReference type="NCBI Taxonomy" id="1481665"/>
    <lineage>
        <taxon>Bacteria</taxon>
        <taxon>Pseudomonadati</taxon>
        <taxon>Pseudomonadota</taxon>
        <taxon>Betaproteobacteria</taxon>
        <taxon>Burkholderiales</taxon>
        <taxon>Alcaligenaceae</taxon>
    </lineage>
</organism>
<protein>
    <submittedName>
        <fullName evidence="2">Zinc ribbon domain-containing protein</fullName>
    </submittedName>
</protein>
<proteinExistence type="predicted"/>
<dbReference type="EMBL" id="JAHSPR010000001">
    <property type="protein sequence ID" value="MBV4395925.1"/>
    <property type="molecule type" value="Genomic_DNA"/>
</dbReference>
<evidence type="ECO:0000313" key="3">
    <source>
        <dbReference type="Proteomes" id="UP000722165"/>
    </source>
</evidence>
<gene>
    <name evidence="2" type="ORF">KU392_01485</name>
</gene>
<keyword evidence="3" id="KW-1185">Reference proteome</keyword>
<feature type="domain" description="Zinc-ribbon" evidence="1">
    <location>
        <begin position="97"/>
        <end position="119"/>
    </location>
</feature>
<dbReference type="RefSeq" id="WP_217734355.1">
    <property type="nucleotide sequence ID" value="NZ_JAHSPR010000001.1"/>
</dbReference>
<dbReference type="InterPro" id="IPR026870">
    <property type="entry name" value="Zinc_ribbon_dom"/>
</dbReference>
<comment type="caution">
    <text evidence="2">The sequence shown here is derived from an EMBL/GenBank/DDBJ whole genome shotgun (WGS) entry which is preliminary data.</text>
</comment>
<accession>A0ABS6NK52</accession>
<evidence type="ECO:0000313" key="2">
    <source>
        <dbReference type="EMBL" id="MBV4395925.1"/>
    </source>
</evidence>
<reference evidence="2 3" key="1">
    <citation type="submission" date="2021-06" db="EMBL/GenBank/DDBJ databases">
        <authorList>
            <person name="Lu T."/>
            <person name="Wang Q."/>
            <person name="Han X."/>
        </authorList>
    </citation>
    <scope>NUCLEOTIDE SEQUENCE [LARGE SCALE GENOMIC DNA]</scope>
    <source>
        <strain evidence="2 3">LAM0050</strain>
    </source>
</reference>
<sequence>MKQFNSLHDAAEYATSLSGQWSFINSDTAYASEGLLVLAQTSDAEDPIDEDSFYVVSDGGSIGLCEDEEDIDWLFIADQDKDLALPDTFTTGGTPRFCSQCGQEIVPGANFCDQCGASLN</sequence>
<name>A0ABS6NK52_9BURK</name>
<dbReference type="Pfam" id="PF13240">
    <property type="entry name" value="Zn_Ribbon_1"/>
    <property type="match status" value="1"/>
</dbReference>
<dbReference type="Proteomes" id="UP000722165">
    <property type="component" value="Unassembled WGS sequence"/>
</dbReference>
<evidence type="ECO:0000259" key="1">
    <source>
        <dbReference type="Pfam" id="PF13240"/>
    </source>
</evidence>